<dbReference type="FunFam" id="3.30.200.20:FF:000178">
    <property type="entry name" value="serine/threonine-protein kinase PBS1-like"/>
    <property type="match status" value="1"/>
</dbReference>
<reference evidence="23" key="2">
    <citation type="submission" date="2025-08" db="UniProtKB">
        <authorList>
            <consortium name="RefSeq"/>
        </authorList>
    </citation>
    <scope>IDENTIFICATION</scope>
    <source>
        <tissue evidence="23">Leaf</tissue>
    </source>
</reference>
<dbReference type="InterPro" id="IPR011009">
    <property type="entry name" value="Kinase-like_dom_sf"/>
</dbReference>
<dbReference type="EC" id="2.7.11.1" evidence="4"/>
<keyword evidence="14 20" id="KW-1133">Transmembrane helix</keyword>
<evidence type="ECO:0000256" key="13">
    <source>
        <dbReference type="ARBA" id="ARBA00022840"/>
    </source>
</evidence>
<reference evidence="22" key="1">
    <citation type="journal article" date="2020" name="Plant Biotechnol. J.">
        <title>The pomegranate (Punica granatum L.) draft genome dissects genetic divergence between soft- and hard-seeded cultivars.</title>
        <authorList>
            <person name="Luo X."/>
            <person name="Li H."/>
            <person name="Wu Z."/>
            <person name="Yao W."/>
            <person name="Zhao P."/>
            <person name="Cao D."/>
            <person name="Yu H."/>
            <person name="Li K."/>
            <person name="Poudel K."/>
            <person name="Zhao D."/>
            <person name="Zhang F."/>
            <person name="Xia X."/>
            <person name="Chen L."/>
            <person name="Wang Q."/>
            <person name="Jing D."/>
            <person name="Cao S."/>
        </authorList>
    </citation>
    <scope>NUCLEOTIDE SEQUENCE [LARGE SCALE GENOMIC DNA]</scope>
    <source>
        <strain evidence="22">cv. Tunisia</strain>
    </source>
</reference>
<protein>
    <recommendedName>
        <fullName evidence="4">non-specific serine/threonine protein kinase</fullName>
        <ecNumber evidence="4">2.7.11.1</ecNumber>
    </recommendedName>
</protein>
<dbReference type="InterPro" id="IPR013320">
    <property type="entry name" value="ConA-like_dom_sf"/>
</dbReference>
<comment type="similarity">
    <text evidence="2">In the N-terminal section; belongs to the leguminous lectin family.</text>
</comment>
<comment type="catalytic activity">
    <reaction evidence="18">
        <text>L-seryl-[protein] + ATP = O-phospho-L-seryl-[protein] + ADP + H(+)</text>
        <dbReference type="Rhea" id="RHEA:17989"/>
        <dbReference type="Rhea" id="RHEA-COMP:9863"/>
        <dbReference type="Rhea" id="RHEA-COMP:11604"/>
        <dbReference type="ChEBI" id="CHEBI:15378"/>
        <dbReference type="ChEBI" id="CHEBI:29999"/>
        <dbReference type="ChEBI" id="CHEBI:30616"/>
        <dbReference type="ChEBI" id="CHEBI:83421"/>
        <dbReference type="ChEBI" id="CHEBI:456216"/>
        <dbReference type="EC" id="2.7.11.1"/>
    </reaction>
</comment>
<dbReference type="PROSITE" id="PS50011">
    <property type="entry name" value="PROTEIN_KINASE_DOM"/>
    <property type="match status" value="1"/>
</dbReference>
<feature type="domain" description="Protein kinase" evidence="21">
    <location>
        <begin position="391"/>
        <end position="667"/>
    </location>
</feature>
<evidence type="ECO:0000256" key="19">
    <source>
        <dbReference type="PROSITE-ProRule" id="PRU10141"/>
    </source>
</evidence>
<dbReference type="Gene3D" id="3.30.200.20">
    <property type="entry name" value="Phosphorylase Kinase, domain 1"/>
    <property type="match status" value="1"/>
</dbReference>
<evidence type="ECO:0000259" key="21">
    <source>
        <dbReference type="PROSITE" id="PS50011"/>
    </source>
</evidence>
<evidence type="ECO:0000256" key="18">
    <source>
        <dbReference type="ARBA" id="ARBA00048679"/>
    </source>
</evidence>
<sequence>MSLQYNFSTCLPSQDNFSFHHFPFGFQALLFPFAMERALVLPGALLLLCLLSLFPLLTVSEGPNTDFIFNGFNNSNLDLDGASIIKPSGVLKLTKQSKFDIGHAFYREPFQMFNSVNRNVSSFSTYFVFAIKPQVPGQGGYGLAFVMAPNTKFPGGQAEHYLGLFNATTDKKPSNHMLVIEFDTRSGYNDDRDEEGNHVGININGMNSTMTMPASYYEDDAISNDMKLESGDLINAWVEYDAKSKRLNVTISPFEVKKPRKPLLSADYSRIDLDAVFQDNMYIGFSASTGSTRSFHYVLGWSFRLNGSAPSLNLSQLPRPPKENGDPPSYRPRIIALIASLSAITVCLLGLLIFYIAIRKIRMGRQGLEDWELDCPHRFQYKDLHTATKGFKESEKIGSGGFGSVYRGVLPTNRCEVAVKKIIARKDSIQGMREFVAEVESLGRLRHKNLVNLQGWCKHKNELLLVYDYIPYGSLHSLLFNRQDGFVLSWNQRFNIMKGIASGLLYLHEEWEQVVIHRDMKSSNVLIDEDMNPRLGDFGLARLYDHGQDSHTTNVVGTIGYIAPELARTGKASASSDVFAYGVMLLEVATGRHPIGSGPFILVDWVMEYHELGRTLDVVDQKLNSVYIVEEMQLVLLLGLLSSHPKPESRPTMRQVVRYLNRDDPLPPLNDLGSVDSRRNSINTRFLEFFSSDTMTTTSNVLSSMGAFSTSSLGAGR</sequence>
<feature type="transmembrane region" description="Helical" evidence="20">
    <location>
        <begin position="38"/>
        <end position="57"/>
    </location>
</feature>
<keyword evidence="10" id="KW-0430">Lectin</keyword>
<dbReference type="PANTHER" id="PTHR27007">
    <property type="match status" value="1"/>
</dbReference>
<keyword evidence="11 19" id="KW-0547">Nucleotide-binding</keyword>
<evidence type="ECO:0000256" key="15">
    <source>
        <dbReference type="ARBA" id="ARBA00023136"/>
    </source>
</evidence>
<evidence type="ECO:0000256" key="7">
    <source>
        <dbReference type="ARBA" id="ARBA00022679"/>
    </source>
</evidence>
<dbReference type="SUPFAM" id="SSF49899">
    <property type="entry name" value="Concanavalin A-like lectins/glucanases"/>
    <property type="match status" value="1"/>
</dbReference>
<dbReference type="FunFam" id="2.60.120.200:FF:000096">
    <property type="entry name" value="L-type lectin-domain containing receptor kinase V.9"/>
    <property type="match status" value="1"/>
</dbReference>
<dbReference type="InterPro" id="IPR008271">
    <property type="entry name" value="Ser/Thr_kinase_AS"/>
</dbReference>
<dbReference type="Pfam" id="PF00139">
    <property type="entry name" value="Lectin_legB"/>
    <property type="match status" value="1"/>
</dbReference>
<evidence type="ECO:0000256" key="4">
    <source>
        <dbReference type="ARBA" id="ARBA00012513"/>
    </source>
</evidence>
<name>A0A6P8C451_PUNGR</name>
<dbReference type="PROSITE" id="PS00108">
    <property type="entry name" value="PROTEIN_KINASE_ST"/>
    <property type="match status" value="1"/>
</dbReference>
<dbReference type="InterPro" id="IPR050528">
    <property type="entry name" value="L-type_Lectin-RKs"/>
</dbReference>
<dbReference type="GO" id="GO:0004674">
    <property type="term" value="F:protein serine/threonine kinase activity"/>
    <property type="evidence" value="ECO:0007669"/>
    <property type="project" value="UniProtKB-KW"/>
</dbReference>
<dbReference type="InterPro" id="IPR001220">
    <property type="entry name" value="Legume_lectin_dom"/>
</dbReference>
<evidence type="ECO:0000256" key="6">
    <source>
        <dbReference type="ARBA" id="ARBA00022527"/>
    </source>
</evidence>
<evidence type="ECO:0000256" key="20">
    <source>
        <dbReference type="SAM" id="Phobius"/>
    </source>
</evidence>
<evidence type="ECO:0000256" key="17">
    <source>
        <dbReference type="ARBA" id="ARBA00047899"/>
    </source>
</evidence>
<evidence type="ECO:0000256" key="5">
    <source>
        <dbReference type="ARBA" id="ARBA00022475"/>
    </source>
</evidence>
<keyword evidence="13 19" id="KW-0067">ATP-binding</keyword>
<keyword evidence="6" id="KW-0723">Serine/threonine-protein kinase</keyword>
<evidence type="ECO:0000256" key="10">
    <source>
        <dbReference type="ARBA" id="ARBA00022734"/>
    </source>
</evidence>
<keyword evidence="22" id="KW-1185">Reference proteome</keyword>
<keyword evidence="5" id="KW-1003">Cell membrane</keyword>
<accession>A0A6P8C451</accession>
<feature type="binding site" evidence="19">
    <location>
        <position position="426"/>
    </location>
    <ligand>
        <name>ATP</name>
        <dbReference type="ChEBI" id="CHEBI:30616"/>
    </ligand>
</feature>
<evidence type="ECO:0000256" key="9">
    <source>
        <dbReference type="ARBA" id="ARBA00022729"/>
    </source>
</evidence>
<evidence type="ECO:0000256" key="2">
    <source>
        <dbReference type="ARBA" id="ARBA00008536"/>
    </source>
</evidence>
<dbReference type="OrthoDB" id="543442at2759"/>
<evidence type="ECO:0000256" key="8">
    <source>
        <dbReference type="ARBA" id="ARBA00022692"/>
    </source>
</evidence>
<proteinExistence type="inferred from homology"/>
<dbReference type="AlphaFoldDB" id="A0A6P8C451"/>
<evidence type="ECO:0000313" key="22">
    <source>
        <dbReference type="Proteomes" id="UP000515151"/>
    </source>
</evidence>
<dbReference type="CDD" id="cd14066">
    <property type="entry name" value="STKc_IRAK"/>
    <property type="match status" value="1"/>
</dbReference>
<dbReference type="SMART" id="SM00220">
    <property type="entry name" value="S_TKc"/>
    <property type="match status" value="1"/>
</dbReference>
<dbReference type="SUPFAM" id="SSF56112">
    <property type="entry name" value="Protein kinase-like (PK-like)"/>
    <property type="match status" value="1"/>
</dbReference>
<gene>
    <name evidence="23" type="primary">LOC116192923</name>
</gene>
<comment type="subcellular location">
    <subcellularLocation>
        <location evidence="1">Cell membrane</location>
        <topology evidence="1">Single-pass type I membrane protein</topology>
    </subcellularLocation>
</comment>
<evidence type="ECO:0000313" key="23">
    <source>
        <dbReference type="RefSeq" id="XP_031377490.1"/>
    </source>
</evidence>
<evidence type="ECO:0000256" key="11">
    <source>
        <dbReference type="ARBA" id="ARBA00022741"/>
    </source>
</evidence>
<comment type="catalytic activity">
    <reaction evidence="17">
        <text>L-threonyl-[protein] + ATP = O-phospho-L-threonyl-[protein] + ADP + H(+)</text>
        <dbReference type="Rhea" id="RHEA:46608"/>
        <dbReference type="Rhea" id="RHEA-COMP:11060"/>
        <dbReference type="Rhea" id="RHEA-COMP:11605"/>
        <dbReference type="ChEBI" id="CHEBI:15378"/>
        <dbReference type="ChEBI" id="CHEBI:30013"/>
        <dbReference type="ChEBI" id="CHEBI:30616"/>
        <dbReference type="ChEBI" id="CHEBI:61977"/>
        <dbReference type="ChEBI" id="CHEBI:456216"/>
        <dbReference type="EC" id="2.7.11.1"/>
    </reaction>
</comment>
<evidence type="ECO:0000256" key="16">
    <source>
        <dbReference type="ARBA" id="ARBA00023170"/>
    </source>
</evidence>
<feature type="transmembrane region" description="Helical" evidence="20">
    <location>
        <begin position="334"/>
        <end position="358"/>
    </location>
</feature>
<dbReference type="RefSeq" id="XP_031377490.1">
    <property type="nucleotide sequence ID" value="XM_031521630.1"/>
</dbReference>
<dbReference type="Pfam" id="PF00069">
    <property type="entry name" value="Pkinase"/>
    <property type="match status" value="1"/>
</dbReference>
<keyword evidence="8 20" id="KW-0812">Transmembrane</keyword>
<keyword evidence="15 20" id="KW-0472">Membrane</keyword>
<evidence type="ECO:0000256" key="14">
    <source>
        <dbReference type="ARBA" id="ARBA00022989"/>
    </source>
</evidence>
<dbReference type="GO" id="GO:0030246">
    <property type="term" value="F:carbohydrate binding"/>
    <property type="evidence" value="ECO:0007669"/>
    <property type="project" value="UniProtKB-KW"/>
</dbReference>
<keyword evidence="16" id="KW-0675">Receptor</keyword>
<dbReference type="GO" id="GO:0005886">
    <property type="term" value="C:plasma membrane"/>
    <property type="evidence" value="ECO:0007669"/>
    <property type="project" value="UniProtKB-SubCell"/>
</dbReference>
<dbReference type="GeneID" id="116192923"/>
<dbReference type="Gene3D" id="2.60.120.200">
    <property type="match status" value="1"/>
</dbReference>
<keyword evidence="12" id="KW-0418">Kinase</keyword>
<dbReference type="Gene3D" id="1.10.510.10">
    <property type="entry name" value="Transferase(Phosphotransferase) domain 1"/>
    <property type="match status" value="1"/>
</dbReference>
<dbReference type="InterPro" id="IPR000719">
    <property type="entry name" value="Prot_kinase_dom"/>
</dbReference>
<evidence type="ECO:0000256" key="3">
    <source>
        <dbReference type="ARBA" id="ARBA00010217"/>
    </source>
</evidence>
<comment type="similarity">
    <text evidence="3">In the C-terminal section; belongs to the protein kinase superfamily. Ser/Thr protein kinase family.</text>
</comment>
<dbReference type="Proteomes" id="UP000515151">
    <property type="component" value="Chromosome 1"/>
</dbReference>
<dbReference type="PROSITE" id="PS00107">
    <property type="entry name" value="PROTEIN_KINASE_ATP"/>
    <property type="match status" value="1"/>
</dbReference>
<keyword evidence="7" id="KW-0808">Transferase</keyword>
<dbReference type="InterPro" id="IPR017441">
    <property type="entry name" value="Protein_kinase_ATP_BS"/>
</dbReference>
<keyword evidence="9" id="KW-0732">Signal</keyword>
<evidence type="ECO:0000256" key="1">
    <source>
        <dbReference type="ARBA" id="ARBA00004251"/>
    </source>
</evidence>
<dbReference type="CDD" id="cd06899">
    <property type="entry name" value="lectin_legume_LecRK_Arcelin_ConA"/>
    <property type="match status" value="1"/>
</dbReference>
<dbReference type="GO" id="GO:0005524">
    <property type="term" value="F:ATP binding"/>
    <property type="evidence" value="ECO:0007669"/>
    <property type="project" value="UniProtKB-UniRule"/>
</dbReference>
<organism evidence="22 23">
    <name type="scientific">Punica granatum</name>
    <name type="common">Pomegranate</name>
    <dbReference type="NCBI Taxonomy" id="22663"/>
    <lineage>
        <taxon>Eukaryota</taxon>
        <taxon>Viridiplantae</taxon>
        <taxon>Streptophyta</taxon>
        <taxon>Embryophyta</taxon>
        <taxon>Tracheophyta</taxon>
        <taxon>Spermatophyta</taxon>
        <taxon>Magnoliopsida</taxon>
        <taxon>eudicotyledons</taxon>
        <taxon>Gunneridae</taxon>
        <taxon>Pentapetalae</taxon>
        <taxon>rosids</taxon>
        <taxon>malvids</taxon>
        <taxon>Myrtales</taxon>
        <taxon>Lythraceae</taxon>
        <taxon>Punica</taxon>
    </lineage>
</organism>
<dbReference type="FunFam" id="1.10.510.10:FF:000108">
    <property type="entry name" value="L-type lectin-domain containing receptor kinase S.4"/>
    <property type="match status" value="1"/>
</dbReference>
<evidence type="ECO:0000256" key="12">
    <source>
        <dbReference type="ARBA" id="ARBA00022777"/>
    </source>
</evidence>